<keyword evidence="2" id="KW-1185">Reference proteome</keyword>
<proteinExistence type="predicted"/>
<dbReference type="RefSeq" id="WP_055734743.1">
    <property type="nucleotide sequence ID" value="NZ_BMDY01000013.1"/>
</dbReference>
<evidence type="ECO:0008006" key="3">
    <source>
        <dbReference type="Google" id="ProtNLM"/>
    </source>
</evidence>
<dbReference type="EMBL" id="BMDY01000013">
    <property type="protein sequence ID" value="GGB09724.1"/>
    <property type="molecule type" value="Genomic_DNA"/>
</dbReference>
<evidence type="ECO:0000313" key="1">
    <source>
        <dbReference type="EMBL" id="GGB09724.1"/>
    </source>
</evidence>
<gene>
    <name evidence="1" type="ORF">GCM10007414_23880</name>
</gene>
<dbReference type="InterPro" id="IPR021879">
    <property type="entry name" value="VC2046_fam"/>
</dbReference>
<sequence>MLVDKIRNNSLCDELQLGDTLNQSAAHGQRARFQLLLSMLSQNVCDQAQFSMIKQAPTQIEQDLRSRFQLPVSRPLKAQADEYAVQARWSESLQAGDVAKIRLEQALGGYAACAEEKVDGLAEEVINNLDLLTRLKHQLSQPEQSDINTEVSGVEMYKILSDFDYSKPLSVRYFN</sequence>
<reference evidence="2" key="1">
    <citation type="journal article" date="2019" name="Int. J. Syst. Evol. Microbiol.">
        <title>The Global Catalogue of Microorganisms (GCM) 10K type strain sequencing project: providing services to taxonomists for standard genome sequencing and annotation.</title>
        <authorList>
            <consortium name="The Broad Institute Genomics Platform"/>
            <consortium name="The Broad Institute Genome Sequencing Center for Infectious Disease"/>
            <person name="Wu L."/>
            <person name="Ma J."/>
        </authorList>
    </citation>
    <scope>NUCLEOTIDE SEQUENCE [LARGE SCALE GENOMIC DNA]</scope>
    <source>
        <strain evidence="2">CGMCC 1.10131</strain>
    </source>
</reference>
<dbReference type="Proteomes" id="UP000651977">
    <property type="component" value="Unassembled WGS sequence"/>
</dbReference>
<accession>A0ABQ1I3Y3</accession>
<evidence type="ECO:0000313" key="2">
    <source>
        <dbReference type="Proteomes" id="UP000651977"/>
    </source>
</evidence>
<protein>
    <recommendedName>
        <fullName evidence="3">QueD like 2</fullName>
    </recommendedName>
</protein>
<name>A0ABQ1I3Y3_9ALTE</name>
<dbReference type="Pfam" id="PF11993">
    <property type="entry name" value="VC2046"/>
    <property type="match status" value="1"/>
</dbReference>
<comment type="caution">
    <text evidence="1">The sequence shown here is derived from an EMBL/GenBank/DDBJ whole genome shotgun (WGS) entry which is preliminary data.</text>
</comment>
<organism evidence="1 2">
    <name type="scientific">Agarivorans gilvus</name>
    <dbReference type="NCBI Taxonomy" id="680279"/>
    <lineage>
        <taxon>Bacteria</taxon>
        <taxon>Pseudomonadati</taxon>
        <taxon>Pseudomonadota</taxon>
        <taxon>Gammaproteobacteria</taxon>
        <taxon>Alteromonadales</taxon>
        <taxon>Alteromonadaceae</taxon>
        <taxon>Agarivorans</taxon>
    </lineage>
</organism>